<dbReference type="OMA" id="WATKEIG"/>
<feature type="region of interest" description="Disordered" evidence="1">
    <location>
        <begin position="1"/>
        <end position="45"/>
    </location>
</feature>
<reference evidence="3 4" key="1">
    <citation type="submission" date="2017-07" db="EMBL/GenBank/DDBJ databases">
        <title>An improved, manually edited Actinidia chinensis var. chinensis (kiwifruit) genome highlights the challenges associated with draft genomes and gene prediction in plants.</title>
        <authorList>
            <person name="Pilkington S."/>
            <person name="Crowhurst R."/>
            <person name="Hilario E."/>
            <person name="Nardozza S."/>
            <person name="Fraser L."/>
            <person name="Peng Y."/>
            <person name="Gunaseelan K."/>
            <person name="Simpson R."/>
            <person name="Tahir J."/>
            <person name="Deroles S."/>
            <person name="Templeton K."/>
            <person name="Luo Z."/>
            <person name="Davy M."/>
            <person name="Cheng C."/>
            <person name="Mcneilage M."/>
            <person name="Scaglione D."/>
            <person name="Liu Y."/>
            <person name="Zhang Q."/>
            <person name="Datson P."/>
            <person name="De Silva N."/>
            <person name="Gardiner S."/>
            <person name="Bassett H."/>
            <person name="Chagne D."/>
            <person name="Mccallum J."/>
            <person name="Dzierzon H."/>
            <person name="Deng C."/>
            <person name="Wang Y.-Y."/>
            <person name="Barron N."/>
            <person name="Manako K."/>
            <person name="Bowen J."/>
            <person name="Foster T."/>
            <person name="Erridge Z."/>
            <person name="Tiffin H."/>
            <person name="Waite C."/>
            <person name="Davies K."/>
            <person name="Grierson E."/>
            <person name="Laing W."/>
            <person name="Kirk R."/>
            <person name="Chen X."/>
            <person name="Wood M."/>
            <person name="Montefiori M."/>
            <person name="Brummell D."/>
            <person name="Schwinn K."/>
            <person name="Catanach A."/>
            <person name="Fullerton C."/>
            <person name="Li D."/>
            <person name="Meiyalaghan S."/>
            <person name="Nieuwenhuizen N."/>
            <person name="Read N."/>
            <person name="Prakash R."/>
            <person name="Hunter D."/>
            <person name="Zhang H."/>
            <person name="Mckenzie M."/>
            <person name="Knabel M."/>
            <person name="Harris A."/>
            <person name="Allan A."/>
            <person name="Chen A."/>
            <person name="Janssen B."/>
            <person name="Plunkett B."/>
            <person name="Dwamena C."/>
            <person name="Voogd C."/>
            <person name="Leif D."/>
            <person name="Lafferty D."/>
            <person name="Souleyre E."/>
            <person name="Varkonyi-Gasic E."/>
            <person name="Gambi F."/>
            <person name="Hanley J."/>
            <person name="Yao J.-L."/>
            <person name="Cheung J."/>
            <person name="David K."/>
            <person name="Warren B."/>
            <person name="Marsh K."/>
            <person name="Snowden K."/>
            <person name="Lin-Wang K."/>
            <person name="Brian L."/>
            <person name="Martinez-Sanchez M."/>
            <person name="Wang M."/>
            <person name="Ileperuma N."/>
            <person name="Macnee N."/>
            <person name="Campin R."/>
            <person name="Mcatee P."/>
            <person name="Drummond R."/>
            <person name="Espley R."/>
            <person name="Ireland H."/>
            <person name="Wu R."/>
            <person name="Atkinson R."/>
            <person name="Karunairetnam S."/>
            <person name="Bulley S."/>
            <person name="Chunkath S."/>
            <person name="Hanley Z."/>
            <person name="Storey R."/>
            <person name="Thrimawithana A."/>
            <person name="Thomson S."/>
            <person name="David C."/>
            <person name="Testolin R."/>
        </authorList>
    </citation>
    <scope>NUCLEOTIDE SEQUENCE [LARGE SCALE GENOMIC DNA]</scope>
    <source>
        <strain evidence="4">cv. Red5</strain>
        <tissue evidence="3">Young leaf</tissue>
    </source>
</reference>
<dbReference type="OrthoDB" id="1900495at2759"/>
<gene>
    <name evidence="3" type="ORF">CEY00_Acc16879</name>
</gene>
<protein>
    <submittedName>
        <fullName evidence="3">Nitrile hydratase</fullName>
    </submittedName>
</protein>
<dbReference type="EMBL" id="NKQK01000015">
    <property type="protein sequence ID" value="PSS09900.1"/>
    <property type="molecule type" value="Genomic_DNA"/>
</dbReference>
<dbReference type="STRING" id="1590841.A0A2R6QKG5"/>
<feature type="domain" description="DUF7086" evidence="2">
    <location>
        <begin position="160"/>
        <end position="297"/>
    </location>
</feature>
<dbReference type="PANTHER" id="PTHR34272:SF1">
    <property type="entry name" value="EXPRESSED PROTEIN"/>
    <property type="match status" value="1"/>
</dbReference>
<dbReference type="Pfam" id="PF23324">
    <property type="entry name" value="DUF7086"/>
    <property type="match status" value="1"/>
</dbReference>
<feature type="region of interest" description="Disordered" evidence="1">
    <location>
        <begin position="120"/>
        <end position="140"/>
    </location>
</feature>
<dbReference type="Proteomes" id="UP000241394">
    <property type="component" value="Chromosome LG15"/>
</dbReference>
<feature type="compositionally biased region" description="Pro residues" evidence="1">
    <location>
        <begin position="124"/>
        <end position="140"/>
    </location>
</feature>
<dbReference type="AlphaFoldDB" id="A0A2R6QKG5"/>
<dbReference type="InParanoid" id="A0A2R6QKG5"/>
<sequence length="306" mass="34573">MKRKSQDHDHQQLDESSQSSSRPRPPPQQPVFQPPTIPGGAAEHPLLSTAPWSYYQHYQVTQPPSAAAAYYIPVPPPQSRMPGGSLAPPPSSNAPTNQHQPPWPDNLSLLEELNKEAMNAKLTPSPPLSPQLPPNPLQSPPPYPWATKEIGGRRAGVRSLNDLRSNGFTMISGRVICRFCNTQTTIKYNLLQRFSLLKNFIRRNKKAMTELREAPEAWNNPEEKFRRCMERDRGCGQNNALIPHNPVPTRSMNWLFMLLGQTLGLCTTDDLQYLVNERSDNKPRLLYLAFLSLCKQLKPDEPIFDP</sequence>
<accession>A0A2R6QKG5</accession>
<feature type="compositionally biased region" description="Pro residues" evidence="1">
    <location>
        <begin position="23"/>
        <end position="37"/>
    </location>
</feature>
<dbReference type="InterPro" id="IPR055513">
    <property type="entry name" value="DUF7086"/>
</dbReference>
<proteinExistence type="predicted"/>
<feature type="compositionally biased region" description="Basic and acidic residues" evidence="1">
    <location>
        <begin position="1"/>
        <end position="13"/>
    </location>
</feature>
<comment type="caution">
    <text evidence="3">The sequence shown here is derived from an EMBL/GenBank/DDBJ whole genome shotgun (WGS) entry which is preliminary data.</text>
</comment>
<name>A0A2R6QKG5_ACTCC</name>
<evidence type="ECO:0000313" key="4">
    <source>
        <dbReference type="Proteomes" id="UP000241394"/>
    </source>
</evidence>
<evidence type="ECO:0000256" key="1">
    <source>
        <dbReference type="SAM" id="MobiDB-lite"/>
    </source>
</evidence>
<dbReference type="Gramene" id="PSS09900">
    <property type="protein sequence ID" value="PSS09900"/>
    <property type="gene ID" value="CEY00_Acc16879"/>
</dbReference>
<reference evidence="4" key="2">
    <citation type="journal article" date="2018" name="BMC Genomics">
        <title>A manually annotated Actinidia chinensis var. chinensis (kiwifruit) genome highlights the challenges associated with draft genomes and gene prediction in plants.</title>
        <authorList>
            <person name="Pilkington S.M."/>
            <person name="Crowhurst R."/>
            <person name="Hilario E."/>
            <person name="Nardozza S."/>
            <person name="Fraser L."/>
            <person name="Peng Y."/>
            <person name="Gunaseelan K."/>
            <person name="Simpson R."/>
            <person name="Tahir J."/>
            <person name="Deroles S.C."/>
            <person name="Templeton K."/>
            <person name="Luo Z."/>
            <person name="Davy M."/>
            <person name="Cheng C."/>
            <person name="McNeilage M."/>
            <person name="Scaglione D."/>
            <person name="Liu Y."/>
            <person name="Zhang Q."/>
            <person name="Datson P."/>
            <person name="De Silva N."/>
            <person name="Gardiner S.E."/>
            <person name="Bassett H."/>
            <person name="Chagne D."/>
            <person name="McCallum J."/>
            <person name="Dzierzon H."/>
            <person name="Deng C."/>
            <person name="Wang Y.Y."/>
            <person name="Barron L."/>
            <person name="Manako K."/>
            <person name="Bowen J."/>
            <person name="Foster T.M."/>
            <person name="Erridge Z.A."/>
            <person name="Tiffin H."/>
            <person name="Waite C.N."/>
            <person name="Davies K.M."/>
            <person name="Grierson E.P."/>
            <person name="Laing W.A."/>
            <person name="Kirk R."/>
            <person name="Chen X."/>
            <person name="Wood M."/>
            <person name="Montefiori M."/>
            <person name="Brummell D.A."/>
            <person name="Schwinn K.E."/>
            <person name="Catanach A."/>
            <person name="Fullerton C."/>
            <person name="Li D."/>
            <person name="Meiyalaghan S."/>
            <person name="Nieuwenhuizen N."/>
            <person name="Read N."/>
            <person name="Prakash R."/>
            <person name="Hunter D."/>
            <person name="Zhang H."/>
            <person name="McKenzie M."/>
            <person name="Knabel M."/>
            <person name="Harris A."/>
            <person name="Allan A.C."/>
            <person name="Gleave A."/>
            <person name="Chen A."/>
            <person name="Janssen B.J."/>
            <person name="Plunkett B."/>
            <person name="Ampomah-Dwamena C."/>
            <person name="Voogd C."/>
            <person name="Leif D."/>
            <person name="Lafferty D."/>
            <person name="Souleyre E.J.F."/>
            <person name="Varkonyi-Gasic E."/>
            <person name="Gambi F."/>
            <person name="Hanley J."/>
            <person name="Yao J.L."/>
            <person name="Cheung J."/>
            <person name="David K.M."/>
            <person name="Warren B."/>
            <person name="Marsh K."/>
            <person name="Snowden K.C."/>
            <person name="Lin-Wang K."/>
            <person name="Brian L."/>
            <person name="Martinez-Sanchez M."/>
            <person name="Wang M."/>
            <person name="Ileperuma N."/>
            <person name="Macnee N."/>
            <person name="Campin R."/>
            <person name="McAtee P."/>
            <person name="Drummond R.S.M."/>
            <person name="Espley R.V."/>
            <person name="Ireland H.S."/>
            <person name="Wu R."/>
            <person name="Atkinson R.G."/>
            <person name="Karunairetnam S."/>
            <person name="Bulley S."/>
            <person name="Chunkath S."/>
            <person name="Hanley Z."/>
            <person name="Storey R."/>
            <person name="Thrimawithana A.H."/>
            <person name="Thomson S."/>
            <person name="David C."/>
            <person name="Testolin R."/>
            <person name="Huang H."/>
            <person name="Hellens R.P."/>
            <person name="Schaffer R.J."/>
        </authorList>
    </citation>
    <scope>NUCLEOTIDE SEQUENCE [LARGE SCALE GENOMIC DNA]</scope>
    <source>
        <strain evidence="4">cv. Red5</strain>
    </source>
</reference>
<evidence type="ECO:0000259" key="2">
    <source>
        <dbReference type="Pfam" id="PF23324"/>
    </source>
</evidence>
<organism evidence="3 4">
    <name type="scientific">Actinidia chinensis var. chinensis</name>
    <name type="common">Chinese soft-hair kiwi</name>
    <dbReference type="NCBI Taxonomy" id="1590841"/>
    <lineage>
        <taxon>Eukaryota</taxon>
        <taxon>Viridiplantae</taxon>
        <taxon>Streptophyta</taxon>
        <taxon>Embryophyta</taxon>
        <taxon>Tracheophyta</taxon>
        <taxon>Spermatophyta</taxon>
        <taxon>Magnoliopsida</taxon>
        <taxon>eudicotyledons</taxon>
        <taxon>Gunneridae</taxon>
        <taxon>Pentapetalae</taxon>
        <taxon>asterids</taxon>
        <taxon>Ericales</taxon>
        <taxon>Actinidiaceae</taxon>
        <taxon>Actinidia</taxon>
    </lineage>
</organism>
<dbReference type="PANTHER" id="PTHR34272">
    <property type="entry name" value="EXPRESSED PROTEIN"/>
    <property type="match status" value="1"/>
</dbReference>
<evidence type="ECO:0000313" key="3">
    <source>
        <dbReference type="EMBL" id="PSS09900.1"/>
    </source>
</evidence>
<keyword evidence="4" id="KW-1185">Reference proteome</keyword>
<feature type="region of interest" description="Disordered" evidence="1">
    <location>
        <begin position="79"/>
        <end position="106"/>
    </location>
</feature>